<dbReference type="AlphaFoldDB" id="A0A1J4JSG6"/>
<keyword evidence="3" id="KW-1185">Reference proteome</keyword>
<feature type="compositionally biased region" description="Acidic residues" evidence="1">
    <location>
        <begin position="1"/>
        <end position="15"/>
    </location>
</feature>
<dbReference type="VEuPathDB" id="TrichDB:TRFO_33175"/>
<comment type="caution">
    <text evidence="2">The sequence shown here is derived from an EMBL/GenBank/DDBJ whole genome shotgun (WGS) entry which is preliminary data.</text>
</comment>
<evidence type="ECO:0000313" key="3">
    <source>
        <dbReference type="Proteomes" id="UP000179807"/>
    </source>
</evidence>
<feature type="region of interest" description="Disordered" evidence="1">
    <location>
        <begin position="1"/>
        <end position="149"/>
    </location>
</feature>
<accession>A0A1J4JSG6</accession>
<evidence type="ECO:0000313" key="2">
    <source>
        <dbReference type="EMBL" id="OHT00189.1"/>
    </source>
</evidence>
<protein>
    <submittedName>
        <fullName evidence="2">Uncharacterized protein</fullName>
    </submittedName>
</protein>
<dbReference type="EMBL" id="MLAK01000967">
    <property type="protein sequence ID" value="OHT00189.1"/>
    <property type="molecule type" value="Genomic_DNA"/>
</dbReference>
<feature type="compositionally biased region" description="Basic and acidic residues" evidence="1">
    <location>
        <begin position="16"/>
        <end position="29"/>
    </location>
</feature>
<organism evidence="2 3">
    <name type="scientific">Tritrichomonas foetus</name>
    <dbReference type="NCBI Taxonomy" id="1144522"/>
    <lineage>
        <taxon>Eukaryota</taxon>
        <taxon>Metamonada</taxon>
        <taxon>Parabasalia</taxon>
        <taxon>Tritrichomonadida</taxon>
        <taxon>Tritrichomonadidae</taxon>
        <taxon>Tritrichomonas</taxon>
    </lineage>
</organism>
<feature type="compositionally biased region" description="Low complexity" evidence="1">
    <location>
        <begin position="101"/>
        <end position="125"/>
    </location>
</feature>
<reference evidence="2" key="1">
    <citation type="submission" date="2016-10" db="EMBL/GenBank/DDBJ databases">
        <authorList>
            <person name="Benchimol M."/>
            <person name="Almeida L.G."/>
            <person name="Vasconcelos A.T."/>
            <person name="Perreira-Neves A."/>
            <person name="Rosa I.A."/>
            <person name="Tasca T."/>
            <person name="Bogo M.R."/>
            <person name="de Souza W."/>
        </authorList>
    </citation>
    <scope>NUCLEOTIDE SEQUENCE [LARGE SCALE GENOMIC DNA]</scope>
    <source>
        <strain evidence="2">K</strain>
    </source>
</reference>
<gene>
    <name evidence="2" type="ORF">TRFO_33175</name>
</gene>
<dbReference type="Proteomes" id="UP000179807">
    <property type="component" value="Unassembled WGS sequence"/>
</dbReference>
<sequence length="516" mass="59641">MDENDIFVIQSDDEETTQRTEGNDDKNNDDSDDPFVMSSSRRRRSHHHHHHHHHHRKSSPRSSKHKRNKGNTAHKETFYIDSNDENTEHNFFELPDSSELSKTSAISTTSSRSTKSTKSTKSAKSSKSEKSSKSQKSPRGTSNEQEIVKVELKTPVKGLSFETTASTNKIAFNQENASNATSQNQIATPKTEIPSSKIPLPDLPLVSPFSQSERKEINDLLINPTPKRIQLSTSRKQTKTTFEYRILDILDQSLNDLSQEFLEDFNYYVQQAFSYDDVIVDFITSLNSEIYDIFRESKQNLIEMNDYDISTVIDNEFPTLPAYQKADPEYQTNIIQPFDINVLKDCFNSGHQMLNEIQTEKASIETDSYNNDAINQIKELNNKYYELEAIEHVQIERSNDILKRLREVTLNHDKLISQKFISTFDNKKDDFSYSQIEELIEEIQDTNHDELLRKVTNSYEGFRRQVLELDASISHTTYKVDHLNRILDKSLLNDLKPTPKREIDVKTKTLVPETVM</sequence>
<proteinExistence type="predicted"/>
<dbReference type="RefSeq" id="XP_068353325.1">
    <property type="nucleotide sequence ID" value="XM_068508928.1"/>
</dbReference>
<feature type="compositionally biased region" description="Basic residues" evidence="1">
    <location>
        <begin position="40"/>
        <end position="69"/>
    </location>
</feature>
<evidence type="ECO:0000256" key="1">
    <source>
        <dbReference type="SAM" id="MobiDB-lite"/>
    </source>
</evidence>
<dbReference type="GeneID" id="94843632"/>
<name>A0A1J4JSG6_9EUKA</name>